<proteinExistence type="predicted"/>
<dbReference type="SUPFAM" id="SSF52047">
    <property type="entry name" value="RNI-like"/>
    <property type="match status" value="1"/>
</dbReference>
<dbReference type="Gene3D" id="3.80.10.10">
    <property type="entry name" value="Ribonuclease Inhibitor"/>
    <property type="match status" value="1"/>
</dbReference>
<gene>
    <name evidence="2" type="ORF">VKT23_018212</name>
</gene>
<name>A0ABR1ISN2_9AGAR</name>
<keyword evidence="1" id="KW-0175">Coiled coil</keyword>
<evidence type="ECO:0008006" key="4">
    <source>
        <dbReference type="Google" id="ProtNLM"/>
    </source>
</evidence>
<reference evidence="2 3" key="1">
    <citation type="submission" date="2024-01" db="EMBL/GenBank/DDBJ databases">
        <title>A draft genome for the cacao thread blight pathogen Marasmiellus scandens.</title>
        <authorList>
            <person name="Baruah I.K."/>
            <person name="Leung J."/>
            <person name="Bukari Y."/>
            <person name="Amoako-Attah I."/>
            <person name="Meinhardt L.W."/>
            <person name="Bailey B.A."/>
            <person name="Cohen S.P."/>
        </authorList>
    </citation>
    <scope>NUCLEOTIDE SEQUENCE [LARGE SCALE GENOMIC DNA]</scope>
    <source>
        <strain evidence="2 3">GH-19</strain>
    </source>
</reference>
<dbReference type="InterPro" id="IPR032675">
    <property type="entry name" value="LRR_dom_sf"/>
</dbReference>
<sequence length="575" mass="65198">MDSPFSHLFGANQAPPATEIPAIHELLSKPLEKINQLNSEISRLESALAGLKEERDDVQKYVDAHRQLLSSFLRLPPEILSKIFMHTLPEDRNPICSVSEAPLLLMSICRNWRDVCLSTPHLWSSIHVVLPGCGDANLMCANINAKKRAVGAWLDRSGTLPLSFSICGHCEVSVSMGRAPAGTENQILEQNVEMFSRHLDQFLQCFTRQTRRWQNVELRFTSVCARIFEQSMNHTALVDPDWQTPLLESFTFDLMNGLPARKLVSTCISRLLTAPRLQYLSVSAYIQNILQYLGESNPNLLLLKRLGGMVARGLQPRDVHSLLSRFTNLHTLHLDVCCPQDGFNPYPVISFPQLRNLSLNVDVTEGLSFLDVAVLFNKIRVSTLYSLTVTTGDMFEYIIFDRAPITSILAENPGVRELNLYLPLSIEAYLECLKLVPNLTRLAIHDSFLEKDTAKTLAEHLIPCSERPEPFCSNLRQLVILGLQVDDEMILNLVRSRSNANGHAGVASLDLFWARVQRYRQLEDIEDRLDELRKQGMDINFVYAPEKSRTWLTKVRTDMVFSLDAPLYRQSAIQW</sequence>
<keyword evidence="3" id="KW-1185">Reference proteome</keyword>
<evidence type="ECO:0000256" key="1">
    <source>
        <dbReference type="SAM" id="Coils"/>
    </source>
</evidence>
<evidence type="ECO:0000313" key="3">
    <source>
        <dbReference type="Proteomes" id="UP001498398"/>
    </source>
</evidence>
<organism evidence="2 3">
    <name type="scientific">Marasmiellus scandens</name>
    <dbReference type="NCBI Taxonomy" id="2682957"/>
    <lineage>
        <taxon>Eukaryota</taxon>
        <taxon>Fungi</taxon>
        <taxon>Dikarya</taxon>
        <taxon>Basidiomycota</taxon>
        <taxon>Agaricomycotina</taxon>
        <taxon>Agaricomycetes</taxon>
        <taxon>Agaricomycetidae</taxon>
        <taxon>Agaricales</taxon>
        <taxon>Marasmiineae</taxon>
        <taxon>Omphalotaceae</taxon>
        <taxon>Marasmiellus</taxon>
    </lineage>
</organism>
<accession>A0ABR1ISN2</accession>
<feature type="coiled-coil region" evidence="1">
    <location>
        <begin position="34"/>
        <end position="61"/>
    </location>
</feature>
<protein>
    <recommendedName>
        <fullName evidence="4">F-box domain-containing protein</fullName>
    </recommendedName>
</protein>
<dbReference type="Proteomes" id="UP001498398">
    <property type="component" value="Unassembled WGS sequence"/>
</dbReference>
<dbReference type="EMBL" id="JBANRG010000081">
    <property type="protein sequence ID" value="KAK7438045.1"/>
    <property type="molecule type" value="Genomic_DNA"/>
</dbReference>
<dbReference type="Gene3D" id="1.20.1280.50">
    <property type="match status" value="1"/>
</dbReference>
<evidence type="ECO:0000313" key="2">
    <source>
        <dbReference type="EMBL" id="KAK7438045.1"/>
    </source>
</evidence>
<comment type="caution">
    <text evidence="2">The sequence shown here is derived from an EMBL/GenBank/DDBJ whole genome shotgun (WGS) entry which is preliminary data.</text>
</comment>